<feature type="domain" description="Methyltransferase" evidence="1">
    <location>
        <begin position="10"/>
        <end position="93"/>
    </location>
</feature>
<dbReference type="SUPFAM" id="SSF53335">
    <property type="entry name" value="S-adenosyl-L-methionine-dependent methyltransferases"/>
    <property type="match status" value="1"/>
</dbReference>
<proteinExistence type="predicted"/>
<protein>
    <submittedName>
        <fullName evidence="2">Class I SAM-dependent methyltransferase</fullName>
    </submittedName>
</protein>
<dbReference type="Pfam" id="PF13649">
    <property type="entry name" value="Methyltransf_25"/>
    <property type="match status" value="1"/>
</dbReference>
<dbReference type="GO" id="GO:0008168">
    <property type="term" value="F:methyltransferase activity"/>
    <property type="evidence" value="ECO:0007669"/>
    <property type="project" value="UniProtKB-KW"/>
</dbReference>
<dbReference type="RefSeq" id="WP_207353223.1">
    <property type="nucleotide sequence ID" value="NZ_JAFMPY010000067.1"/>
</dbReference>
<gene>
    <name evidence="2" type="ORF">J1C47_23475</name>
</gene>
<sequence length="233" mass="26235">MLDPSEYDFIDFGASKGGSIKWASGAFGGRGFGIDIDPKKIEELRKTGAEGLVADATALDLPDNCVRYVTMINFLEHLPSPELGEAMIESAVRVASDFVFILGPDFEGAAALRENGLKKYFADWSGHTWHHRTHQLAQAFGKFPDYRFMLIQTNRIHDSYNHVIHPINATRNSGPYDANEHPEKPFIKFKQKIFGTIVAVLAKHEEIDIDRILMRGLGLQVQYGKEHDKKLYT</sequence>
<keyword evidence="3" id="KW-1185">Reference proteome</keyword>
<organism evidence="2 3">
    <name type="scientific">Jiella sonneratiae</name>
    <dbReference type="NCBI Taxonomy" id="2816856"/>
    <lineage>
        <taxon>Bacteria</taxon>
        <taxon>Pseudomonadati</taxon>
        <taxon>Pseudomonadota</taxon>
        <taxon>Alphaproteobacteria</taxon>
        <taxon>Hyphomicrobiales</taxon>
        <taxon>Aurantimonadaceae</taxon>
        <taxon>Jiella</taxon>
    </lineage>
</organism>
<dbReference type="InterPro" id="IPR029063">
    <property type="entry name" value="SAM-dependent_MTases_sf"/>
</dbReference>
<dbReference type="Gene3D" id="3.40.50.150">
    <property type="entry name" value="Vaccinia Virus protein VP39"/>
    <property type="match status" value="1"/>
</dbReference>
<dbReference type="InterPro" id="IPR041698">
    <property type="entry name" value="Methyltransf_25"/>
</dbReference>
<evidence type="ECO:0000259" key="1">
    <source>
        <dbReference type="Pfam" id="PF13649"/>
    </source>
</evidence>
<evidence type="ECO:0000313" key="2">
    <source>
        <dbReference type="EMBL" id="MBO0906607.1"/>
    </source>
</evidence>
<dbReference type="EMBL" id="JAFMPY010000067">
    <property type="protein sequence ID" value="MBO0906607.1"/>
    <property type="molecule type" value="Genomic_DNA"/>
</dbReference>
<accession>A0ABS3JBT8</accession>
<evidence type="ECO:0000313" key="3">
    <source>
        <dbReference type="Proteomes" id="UP000664288"/>
    </source>
</evidence>
<dbReference type="GO" id="GO:0032259">
    <property type="term" value="P:methylation"/>
    <property type="evidence" value="ECO:0007669"/>
    <property type="project" value="UniProtKB-KW"/>
</dbReference>
<keyword evidence="2" id="KW-0489">Methyltransferase</keyword>
<keyword evidence="2" id="KW-0808">Transferase</keyword>
<name>A0ABS3JBT8_9HYPH</name>
<dbReference type="Proteomes" id="UP000664288">
    <property type="component" value="Unassembled WGS sequence"/>
</dbReference>
<comment type="caution">
    <text evidence="2">The sequence shown here is derived from an EMBL/GenBank/DDBJ whole genome shotgun (WGS) entry which is preliminary data.</text>
</comment>
<reference evidence="2 3" key="1">
    <citation type="submission" date="2021-03" db="EMBL/GenBank/DDBJ databases">
        <title>Whole genome sequence of Jiella sp. MQZ13P-4.</title>
        <authorList>
            <person name="Tuo L."/>
        </authorList>
    </citation>
    <scope>NUCLEOTIDE SEQUENCE [LARGE SCALE GENOMIC DNA]</scope>
    <source>
        <strain evidence="2 3">MQZ13P-4</strain>
    </source>
</reference>